<dbReference type="InterPro" id="IPR036206">
    <property type="entry name" value="ThiamineP_synth_sf"/>
</dbReference>
<comment type="catalytic activity">
    <reaction evidence="7 10">
        <text>4-methyl-5-(2-phosphooxyethyl)-thiazole + 4-amino-2-methyl-5-(diphosphooxymethyl)pyrimidine + H(+) = thiamine phosphate + diphosphate</text>
        <dbReference type="Rhea" id="RHEA:22328"/>
        <dbReference type="ChEBI" id="CHEBI:15378"/>
        <dbReference type="ChEBI" id="CHEBI:33019"/>
        <dbReference type="ChEBI" id="CHEBI:37575"/>
        <dbReference type="ChEBI" id="CHEBI:57841"/>
        <dbReference type="ChEBI" id="CHEBI:58296"/>
        <dbReference type="EC" id="2.5.1.3"/>
    </reaction>
</comment>
<protein>
    <recommendedName>
        <fullName evidence="10">Thiamine-phosphate synthase</fullName>
        <shortName evidence="10">TP synthase</shortName>
        <shortName evidence="10">TPS</shortName>
        <ecNumber evidence="10">2.5.1.3</ecNumber>
    </recommendedName>
    <alternativeName>
        <fullName evidence="10">Thiamine-phosphate pyrophosphorylase</fullName>
        <shortName evidence="10">TMP pyrophosphorylase</shortName>
        <shortName evidence="10">TMP-PPase</shortName>
    </alternativeName>
</protein>
<comment type="catalytic activity">
    <reaction evidence="8 10">
        <text>2-(2-carboxy-4-methylthiazol-5-yl)ethyl phosphate + 4-amino-2-methyl-5-(diphosphooxymethyl)pyrimidine + 2 H(+) = thiamine phosphate + CO2 + diphosphate</text>
        <dbReference type="Rhea" id="RHEA:47848"/>
        <dbReference type="ChEBI" id="CHEBI:15378"/>
        <dbReference type="ChEBI" id="CHEBI:16526"/>
        <dbReference type="ChEBI" id="CHEBI:33019"/>
        <dbReference type="ChEBI" id="CHEBI:37575"/>
        <dbReference type="ChEBI" id="CHEBI:57841"/>
        <dbReference type="ChEBI" id="CHEBI:62890"/>
        <dbReference type="EC" id="2.5.1.3"/>
    </reaction>
</comment>
<dbReference type="EMBL" id="JAUCGQ010000002">
    <property type="protein sequence ID" value="MDM7856237.1"/>
    <property type="molecule type" value="Genomic_DNA"/>
</dbReference>
<evidence type="ECO:0000256" key="3">
    <source>
        <dbReference type="ARBA" id="ARBA00022679"/>
    </source>
</evidence>
<dbReference type="InterPro" id="IPR022998">
    <property type="entry name" value="ThiamineP_synth_TenI"/>
</dbReference>
<keyword evidence="13" id="KW-1185">Reference proteome</keyword>
<dbReference type="HAMAP" id="MF_00097">
    <property type="entry name" value="TMP_synthase"/>
    <property type="match status" value="1"/>
</dbReference>
<feature type="binding site" evidence="10">
    <location>
        <begin position="41"/>
        <end position="45"/>
    </location>
    <ligand>
        <name>4-amino-2-methyl-5-(diphosphooxymethyl)pyrimidine</name>
        <dbReference type="ChEBI" id="CHEBI:57841"/>
    </ligand>
</feature>
<evidence type="ECO:0000313" key="13">
    <source>
        <dbReference type="Proteomes" id="UP001529338"/>
    </source>
</evidence>
<sequence length="230" mass="22895">MSRALAPGAYLVLDLAVTEAAGHRPGDVARAAALHGVGTVQVRAKLAAPGAFVEAVVEVARGLTGTGAALVVDDRVDVALAARSRGARVDGVHLGQHDLPAADARALLGSDALIGLSAARPDDVRRALTDPAVDYLGVGPVRLTSTKPDATVAVGFDRVRDVSADARAAGRPVVAIGGLGAEDAGVVRAAGAHALAVVSAVCAHPDPGAAAAALVTAWWQPATHLVAVAR</sequence>
<dbReference type="RefSeq" id="WP_289456326.1">
    <property type="nucleotide sequence ID" value="NZ_JAUCGQ010000002.1"/>
</dbReference>
<evidence type="ECO:0000256" key="1">
    <source>
        <dbReference type="ARBA" id="ARBA00003814"/>
    </source>
</evidence>
<evidence type="ECO:0000256" key="5">
    <source>
        <dbReference type="ARBA" id="ARBA00022842"/>
    </source>
</evidence>
<feature type="binding site" evidence="10">
    <location>
        <position position="178"/>
    </location>
    <ligand>
        <name>2-[(2R,5Z)-2-carboxy-4-methylthiazol-5(2H)-ylidene]ethyl phosphate</name>
        <dbReference type="ChEBI" id="CHEBI:62899"/>
    </ligand>
</feature>
<dbReference type="InterPro" id="IPR034291">
    <property type="entry name" value="TMP_synthase"/>
</dbReference>
<feature type="binding site" evidence="10">
    <location>
        <position position="74"/>
    </location>
    <ligand>
        <name>Mg(2+)</name>
        <dbReference type="ChEBI" id="CHEBI:18420"/>
    </ligand>
</feature>
<dbReference type="PANTHER" id="PTHR20857">
    <property type="entry name" value="THIAMINE-PHOSPHATE PYROPHOSPHORYLASE"/>
    <property type="match status" value="1"/>
</dbReference>
<dbReference type="CDD" id="cd00564">
    <property type="entry name" value="TMP_TenI"/>
    <property type="match status" value="1"/>
</dbReference>
<comment type="function">
    <text evidence="1 10">Condenses 4-methyl-5-(beta-hydroxyethyl)thiazole monophosphate (THZ-P) and 2-methyl-4-amino-5-hydroxymethyl pyrimidine pyrophosphate (HMP-PP) to form thiamine monophosphate (TMP).</text>
</comment>
<evidence type="ECO:0000256" key="8">
    <source>
        <dbReference type="ARBA" id="ARBA00047851"/>
    </source>
</evidence>
<feature type="binding site" evidence="10">
    <location>
        <position position="73"/>
    </location>
    <ligand>
        <name>4-amino-2-methyl-5-(diphosphooxymethyl)pyrimidine</name>
        <dbReference type="ChEBI" id="CHEBI:57841"/>
    </ligand>
</feature>
<evidence type="ECO:0000256" key="2">
    <source>
        <dbReference type="ARBA" id="ARBA00005165"/>
    </source>
</evidence>
<keyword evidence="6 10" id="KW-0784">Thiamine biosynthesis</keyword>
<keyword evidence="5 10" id="KW-0460">Magnesium</keyword>
<keyword evidence="3 10" id="KW-0808">Transferase</keyword>
<proteinExistence type="inferred from homology"/>
<keyword evidence="4 10" id="KW-0479">Metal-binding</keyword>
<accession>A0ABT7SJ72</accession>
<evidence type="ECO:0000256" key="9">
    <source>
        <dbReference type="ARBA" id="ARBA00047883"/>
    </source>
</evidence>
<feature type="domain" description="Thiamine phosphate synthase/TenI" evidence="11">
    <location>
        <begin position="22"/>
        <end position="201"/>
    </location>
</feature>
<organism evidence="12 13">
    <name type="scientific">Cellulomonas alba</name>
    <dbReference type="NCBI Taxonomy" id="3053467"/>
    <lineage>
        <taxon>Bacteria</taxon>
        <taxon>Bacillati</taxon>
        <taxon>Actinomycetota</taxon>
        <taxon>Actinomycetes</taxon>
        <taxon>Micrococcales</taxon>
        <taxon>Cellulomonadaceae</taxon>
        <taxon>Cellulomonas</taxon>
    </lineage>
</organism>
<comment type="catalytic activity">
    <reaction evidence="9 10">
        <text>2-[(2R,5Z)-2-carboxy-4-methylthiazol-5(2H)-ylidene]ethyl phosphate + 4-amino-2-methyl-5-(diphosphooxymethyl)pyrimidine + 2 H(+) = thiamine phosphate + CO2 + diphosphate</text>
        <dbReference type="Rhea" id="RHEA:47844"/>
        <dbReference type="ChEBI" id="CHEBI:15378"/>
        <dbReference type="ChEBI" id="CHEBI:16526"/>
        <dbReference type="ChEBI" id="CHEBI:33019"/>
        <dbReference type="ChEBI" id="CHEBI:37575"/>
        <dbReference type="ChEBI" id="CHEBI:57841"/>
        <dbReference type="ChEBI" id="CHEBI:62899"/>
        <dbReference type="EC" id="2.5.1.3"/>
    </reaction>
</comment>
<gene>
    <name evidence="10" type="primary">thiE</name>
    <name evidence="12" type="ORF">QRT04_14965</name>
</gene>
<dbReference type="Gene3D" id="3.20.20.70">
    <property type="entry name" value="Aldolase class I"/>
    <property type="match status" value="1"/>
</dbReference>
<evidence type="ECO:0000256" key="7">
    <source>
        <dbReference type="ARBA" id="ARBA00047334"/>
    </source>
</evidence>
<dbReference type="EC" id="2.5.1.3" evidence="10"/>
<dbReference type="InterPro" id="IPR013785">
    <property type="entry name" value="Aldolase_TIM"/>
</dbReference>
<feature type="binding site" evidence="10">
    <location>
        <begin position="198"/>
        <end position="199"/>
    </location>
    <ligand>
        <name>2-[(2R,5Z)-2-carboxy-4-methylthiazol-5(2H)-ylidene]ethyl phosphate</name>
        <dbReference type="ChEBI" id="CHEBI:62899"/>
    </ligand>
</feature>
<evidence type="ECO:0000259" key="11">
    <source>
        <dbReference type="Pfam" id="PF02581"/>
    </source>
</evidence>
<dbReference type="Pfam" id="PF02581">
    <property type="entry name" value="TMP-TENI"/>
    <property type="match status" value="1"/>
</dbReference>
<evidence type="ECO:0000256" key="6">
    <source>
        <dbReference type="ARBA" id="ARBA00022977"/>
    </source>
</evidence>
<evidence type="ECO:0000256" key="4">
    <source>
        <dbReference type="ARBA" id="ARBA00022723"/>
    </source>
</evidence>
<comment type="cofactor">
    <cofactor evidence="10">
        <name>Mg(2+)</name>
        <dbReference type="ChEBI" id="CHEBI:18420"/>
    </cofactor>
    <text evidence="10">Binds 1 Mg(2+) ion per subunit.</text>
</comment>
<evidence type="ECO:0000256" key="10">
    <source>
        <dbReference type="HAMAP-Rule" id="MF_00097"/>
    </source>
</evidence>
<comment type="pathway">
    <text evidence="2 10">Cofactor biosynthesis; thiamine diphosphate biosynthesis; thiamine phosphate from 4-amino-2-methyl-5-diphosphomethylpyrimidine and 4-methyl-5-(2-phosphoethyl)-thiazole: step 1/1.</text>
</comment>
<name>A0ABT7SJ72_9CELL</name>
<feature type="binding site" evidence="10">
    <location>
        <position position="147"/>
    </location>
    <ligand>
        <name>4-amino-2-methyl-5-(diphosphooxymethyl)pyrimidine</name>
        <dbReference type="ChEBI" id="CHEBI:57841"/>
    </ligand>
</feature>
<dbReference type="PANTHER" id="PTHR20857:SF15">
    <property type="entry name" value="THIAMINE-PHOSPHATE SYNTHASE"/>
    <property type="match status" value="1"/>
</dbReference>
<feature type="binding site" evidence="10">
    <location>
        <position position="98"/>
    </location>
    <ligand>
        <name>Mg(2+)</name>
        <dbReference type="ChEBI" id="CHEBI:18420"/>
    </ligand>
</feature>
<comment type="caution">
    <text evidence="12">The sequence shown here is derived from an EMBL/GenBank/DDBJ whole genome shotgun (WGS) entry which is preliminary data.</text>
</comment>
<feature type="binding site" evidence="10">
    <location>
        <begin position="144"/>
        <end position="146"/>
    </location>
    <ligand>
        <name>2-[(2R,5Z)-2-carboxy-4-methylthiazol-5(2H)-ylidene]ethyl phosphate</name>
        <dbReference type="ChEBI" id="CHEBI:62899"/>
    </ligand>
</feature>
<evidence type="ECO:0000313" key="12">
    <source>
        <dbReference type="EMBL" id="MDM7856237.1"/>
    </source>
</evidence>
<feature type="binding site" evidence="10">
    <location>
        <position position="117"/>
    </location>
    <ligand>
        <name>4-amino-2-methyl-5-(diphosphooxymethyl)pyrimidine</name>
        <dbReference type="ChEBI" id="CHEBI:57841"/>
    </ligand>
</feature>
<dbReference type="SUPFAM" id="SSF51391">
    <property type="entry name" value="Thiamin phosphate synthase"/>
    <property type="match status" value="1"/>
</dbReference>
<dbReference type="Proteomes" id="UP001529338">
    <property type="component" value="Unassembled WGS sequence"/>
</dbReference>
<comment type="similarity">
    <text evidence="10">Belongs to the thiamine-phosphate synthase family.</text>
</comment>
<reference evidence="12 13" key="1">
    <citation type="submission" date="2023-06" db="EMBL/GenBank/DDBJ databases">
        <title>Cellulomonas sp. MW4 Whole genome sequence.</title>
        <authorList>
            <person name="Park S."/>
        </authorList>
    </citation>
    <scope>NUCLEOTIDE SEQUENCE [LARGE SCALE GENOMIC DNA]</scope>
    <source>
        <strain evidence="12 13">MW4</strain>
    </source>
</reference>